<comment type="caution">
    <text evidence="7">The sequence shown here is derived from an EMBL/GenBank/DDBJ whole genome shotgun (WGS) entry which is preliminary data.</text>
</comment>
<comment type="similarity">
    <text evidence="1">Belongs to the thiolase-like superfamily. Chalcone/stilbene synthases family.</text>
</comment>
<dbReference type="CDD" id="cd00831">
    <property type="entry name" value="CHS_like"/>
    <property type="match status" value="1"/>
</dbReference>
<feature type="active site" description="Acyl-thioester intermediate" evidence="4">
    <location>
        <position position="139"/>
    </location>
</feature>
<evidence type="ECO:0000256" key="3">
    <source>
        <dbReference type="ARBA" id="ARBA00023315"/>
    </source>
</evidence>
<dbReference type="InterPro" id="IPR013601">
    <property type="entry name" value="FAE1_typ3_polyketide_synth"/>
</dbReference>
<dbReference type="GO" id="GO:0016020">
    <property type="term" value="C:membrane"/>
    <property type="evidence" value="ECO:0007669"/>
    <property type="project" value="InterPro"/>
</dbReference>
<dbReference type="GO" id="GO:0016747">
    <property type="term" value="F:acyltransferase activity, transferring groups other than amino-acyl groups"/>
    <property type="evidence" value="ECO:0007669"/>
    <property type="project" value="InterPro"/>
</dbReference>
<evidence type="ECO:0000256" key="1">
    <source>
        <dbReference type="ARBA" id="ARBA00005531"/>
    </source>
</evidence>
<dbReference type="EMBL" id="BORP01000007">
    <property type="protein sequence ID" value="GIO28415.1"/>
    <property type="molecule type" value="Genomic_DNA"/>
</dbReference>
<dbReference type="GO" id="GO:0006633">
    <property type="term" value="P:fatty acid biosynthetic process"/>
    <property type="evidence" value="ECO:0007669"/>
    <property type="project" value="InterPro"/>
</dbReference>
<dbReference type="Proteomes" id="UP000676917">
    <property type="component" value="Unassembled WGS sequence"/>
</dbReference>
<dbReference type="PANTHER" id="PTHR11877:SF99">
    <property type="entry name" value="1,3,6,8-TETRAHYDROXYNAPHTHALENE SYNTHASE"/>
    <property type="match status" value="1"/>
</dbReference>
<evidence type="ECO:0000256" key="2">
    <source>
        <dbReference type="ARBA" id="ARBA00022679"/>
    </source>
</evidence>
<dbReference type="PIRSF" id="PIRSF000451">
    <property type="entry name" value="PKS_III"/>
    <property type="match status" value="1"/>
</dbReference>
<evidence type="ECO:0000259" key="5">
    <source>
        <dbReference type="Pfam" id="PF02797"/>
    </source>
</evidence>
<dbReference type="SUPFAM" id="SSF53901">
    <property type="entry name" value="Thiolase-like"/>
    <property type="match status" value="2"/>
</dbReference>
<dbReference type="AlphaFoldDB" id="A0A919XD32"/>
<keyword evidence="8" id="KW-1185">Reference proteome</keyword>
<dbReference type="Pfam" id="PF02797">
    <property type="entry name" value="Chal_sti_synt_C"/>
    <property type="match status" value="1"/>
</dbReference>
<accession>A0A919XD32</accession>
<name>A0A919XD32_9BACI</name>
<evidence type="ECO:0000313" key="8">
    <source>
        <dbReference type="Proteomes" id="UP000676917"/>
    </source>
</evidence>
<keyword evidence="2" id="KW-0808">Transferase</keyword>
<dbReference type="Pfam" id="PF08392">
    <property type="entry name" value="FAE1_CUT1_RppA"/>
    <property type="match status" value="1"/>
</dbReference>
<evidence type="ECO:0000313" key="7">
    <source>
        <dbReference type="EMBL" id="GIO28415.1"/>
    </source>
</evidence>
<dbReference type="InterPro" id="IPR012328">
    <property type="entry name" value="Chalcone/stilbene_synt_C"/>
</dbReference>
<dbReference type="RefSeq" id="WP_212921883.1">
    <property type="nucleotide sequence ID" value="NZ_BORP01000007.1"/>
</dbReference>
<gene>
    <name evidence="7" type="primary">bcsA</name>
    <name evidence="7" type="ORF">J43TS3_30260</name>
</gene>
<dbReference type="InterPro" id="IPR016039">
    <property type="entry name" value="Thiolase-like"/>
</dbReference>
<organism evidence="7 8">
    <name type="scientific">Ornithinibacillus bavariensis</name>
    <dbReference type="NCBI Taxonomy" id="545502"/>
    <lineage>
        <taxon>Bacteria</taxon>
        <taxon>Bacillati</taxon>
        <taxon>Bacillota</taxon>
        <taxon>Bacilli</taxon>
        <taxon>Bacillales</taxon>
        <taxon>Bacillaceae</taxon>
        <taxon>Ornithinibacillus</taxon>
    </lineage>
</organism>
<evidence type="ECO:0000256" key="4">
    <source>
        <dbReference type="PIRSR" id="PIRSR000451-1"/>
    </source>
</evidence>
<sequence>MAIIRSVGTGIPKYEISQTRVKDLVQHIFSYSERVIERLLPVFDNAAIKHRQLVVPEEWFLSEHSFEERNRLYHQLAIQYSLEAMDHCLEQTTINYDEIDMLVFVSSTGVSTPSIDTFLMNKRPFRRNVERMPLWGLGCAGGAIGLSRVHNWLKANPEKTALLVNCEICSLTFQRGDHKKSNIIGTALFGDGISAVLLIGEKSKYREEQNKLLPMIKSYSSYTKKDSTDVMGWGVVNSGFEVVFSKSIPALVETIWKDHMLSFMEVEQVEIEDIKGFIAHPGGKKVLDAMKQSLHIHPEKLKYSEKVLNDHGNMSSATVQYVLQRWLKEDMKSGDKGIVCALGPGFSSEIILVEWDK</sequence>
<dbReference type="PANTHER" id="PTHR11877">
    <property type="entry name" value="HYDROXYMETHYLGLUTARYL-COA SYNTHASE"/>
    <property type="match status" value="1"/>
</dbReference>
<dbReference type="InterPro" id="IPR011141">
    <property type="entry name" value="Polyketide_synthase_type-III"/>
</dbReference>
<evidence type="ECO:0000259" key="6">
    <source>
        <dbReference type="Pfam" id="PF08392"/>
    </source>
</evidence>
<feature type="domain" description="FAE" evidence="6">
    <location>
        <begin position="74"/>
        <end position="221"/>
    </location>
</feature>
<dbReference type="GO" id="GO:0030639">
    <property type="term" value="P:polyketide biosynthetic process"/>
    <property type="evidence" value="ECO:0007669"/>
    <property type="project" value="TreeGrafter"/>
</dbReference>
<proteinExistence type="inferred from homology"/>
<keyword evidence="3" id="KW-0012">Acyltransferase</keyword>
<dbReference type="Gene3D" id="3.40.47.10">
    <property type="match status" value="2"/>
</dbReference>
<reference evidence="7" key="1">
    <citation type="submission" date="2021-03" db="EMBL/GenBank/DDBJ databases">
        <title>Antimicrobial resistance genes in bacteria isolated from Japanese honey, and their potential for conferring macrolide and lincosamide resistance in the American foulbrood pathogen Paenibacillus larvae.</title>
        <authorList>
            <person name="Okamoto M."/>
            <person name="Kumagai M."/>
            <person name="Kanamori H."/>
            <person name="Takamatsu D."/>
        </authorList>
    </citation>
    <scope>NUCLEOTIDE SEQUENCE</scope>
    <source>
        <strain evidence="7">J43TS3</strain>
    </source>
</reference>
<feature type="domain" description="Chalcone/stilbene synthase C-terminal" evidence="5">
    <location>
        <begin position="235"/>
        <end position="353"/>
    </location>
</feature>
<protein>
    <submittedName>
        <fullName evidence="7">Chalcone synthase</fullName>
    </submittedName>
</protein>